<dbReference type="PROSITE" id="PS50862">
    <property type="entry name" value="AA_TRNA_LIGASE_II"/>
    <property type="match status" value="1"/>
</dbReference>
<dbReference type="AlphaFoldDB" id="A0A1Z5HX95"/>
<evidence type="ECO:0000259" key="10">
    <source>
        <dbReference type="PROSITE" id="PS50862"/>
    </source>
</evidence>
<proteinExistence type="inferred from homology"/>
<dbReference type="NCBIfam" id="TIGR00443">
    <property type="entry name" value="hisZ_biosyn_reg"/>
    <property type="match status" value="1"/>
</dbReference>
<dbReference type="InterPro" id="IPR004516">
    <property type="entry name" value="HisRS/HisZ"/>
</dbReference>
<dbReference type="InterPro" id="IPR015807">
    <property type="entry name" value="His-tRNA-ligase"/>
</dbReference>
<dbReference type="GO" id="GO:0016740">
    <property type="term" value="F:transferase activity"/>
    <property type="evidence" value="ECO:0007669"/>
    <property type="project" value="UniProtKB-ARBA"/>
</dbReference>
<dbReference type="SUPFAM" id="SSF55681">
    <property type="entry name" value="Class II aaRS and biotin synthetases"/>
    <property type="match status" value="1"/>
</dbReference>
<organism evidence="11 12">
    <name type="scientific">Calderihabitans maritimus</name>
    <dbReference type="NCBI Taxonomy" id="1246530"/>
    <lineage>
        <taxon>Bacteria</taxon>
        <taxon>Bacillati</taxon>
        <taxon>Bacillota</taxon>
        <taxon>Clostridia</taxon>
        <taxon>Neomoorellales</taxon>
        <taxon>Calderihabitantaceae</taxon>
        <taxon>Calderihabitans</taxon>
    </lineage>
</organism>
<keyword evidence="6 8" id="KW-0963">Cytoplasm</keyword>
<evidence type="ECO:0000256" key="4">
    <source>
        <dbReference type="ARBA" id="ARBA00011496"/>
    </source>
</evidence>
<dbReference type="Proteomes" id="UP000197032">
    <property type="component" value="Unassembled WGS sequence"/>
</dbReference>
<dbReference type="EMBL" id="BDGJ01000181">
    <property type="protein sequence ID" value="GAW93900.1"/>
    <property type="molecule type" value="Genomic_DNA"/>
</dbReference>
<comment type="function">
    <text evidence="7 8">Required for the first step of histidine biosynthesis. May allow the feedback regulation of ATP phosphoribosyltransferase activity by histidine.</text>
</comment>
<evidence type="ECO:0000256" key="6">
    <source>
        <dbReference type="ARBA" id="ARBA00022490"/>
    </source>
</evidence>
<dbReference type="InterPro" id="IPR041715">
    <property type="entry name" value="HisRS-like_core"/>
</dbReference>
<dbReference type="NCBIfam" id="TIGR00442">
    <property type="entry name" value="hisS"/>
    <property type="match status" value="1"/>
</dbReference>
<dbReference type="GO" id="GO:0140096">
    <property type="term" value="F:catalytic activity, acting on a protein"/>
    <property type="evidence" value="ECO:0007669"/>
    <property type="project" value="UniProtKB-ARBA"/>
</dbReference>
<comment type="similarity">
    <text evidence="3 8">Belongs to the class-II aminoacyl-tRNA synthetase family. HisZ subfamily.</text>
</comment>
<evidence type="ECO:0000256" key="7">
    <source>
        <dbReference type="ARBA" id="ARBA00025246"/>
    </source>
</evidence>
<feature type="binding site" evidence="9">
    <location>
        <begin position="276"/>
        <end position="277"/>
    </location>
    <ligand>
        <name>L-histidine</name>
        <dbReference type="ChEBI" id="CHEBI:57595"/>
    </ligand>
</feature>
<evidence type="ECO:0000256" key="1">
    <source>
        <dbReference type="ARBA" id="ARBA00004496"/>
    </source>
</evidence>
<keyword evidence="8" id="KW-0028">Amino-acid biosynthesis</keyword>
<evidence type="ECO:0000313" key="12">
    <source>
        <dbReference type="Proteomes" id="UP000197032"/>
    </source>
</evidence>
<dbReference type="PANTHER" id="PTHR43707">
    <property type="entry name" value="HISTIDYL-TRNA SYNTHETASE"/>
    <property type="match status" value="1"/>
</dbReference>
<dbReference type="GO" id="GO:0005524">
    <property type="term" value="F:ATP binding"/>
    <property type="evidence" value="ECO:0007669"/>
    <property type="project" value="InterPro"/>
</dbReference>
<comment type="caution">
    <text evidence="11">The sequence shown here is derived from an EMBL/GenBank/DDBJ whole genome shotgun (WGS) entry which is preliminary data.</text>
</comment>
<feature type="binding site" evidence="9">
    <location>
        <position position="131"/>
    </location>
    <ligand>
        <name>L-histidine</name>
        <dbReference type="ChEBI" id="CHEBI:57595"/>
    </ligand>
</feature>
<dbReference type="PIRSF" id="PIRSF001549">
    <property type="entry name" value="His-tRNA_synth"/>
    <property type="match status" value="1"/>
</dbReference>
<name>A0A1Z5HX95_9FIRM</name>
<keyword evidence="12" id="KW-1185">Reference proteome</keyword>
<reference evidence="12" key="1">
    <citation type="journal article" date="2017" name="Appl. Environ. Microbiol.">
        <title>Genomic Analysis of Calderihabitans maritimus KKC1, a Thermophilic, Hydrogenogenic, Carboxydotrophic Bacterium Isolated from Marine Sediment.</title>
        <authorList>
            <person name="Omae K."/>
            <person name="Yoneda Y."/>
            <person name="Fukuyama Y."/>
            <person name="Yoshida T."/>
            <person name="Sako Y."/>
        </authorList>
    </citation>
    <scope>NUCLEOTIDE SEQUENCE [LARGE SCALE GENOMIC DNA]</scope>
    <source>
        <strain evidence="12">KKC1</strain>
    </source>
</reference>
<keyword evidence="11" id="KW-0436">Ligase</keyword>
<dbReference type="GO" id="GO:0006427">
    <property type="term" value="P:histidyl-tRNA aminoacylation"/>
    <property type="evidence" value="ECO:0007669"/>
    <property type="project" value="UniProtKB-UniRule"/>
</dbReference>
<comment type="subcellular location">
    <subcellularLocation>
        <location evidence="1 8">Cytoplasm</location>
    </subcellularLocation>
</comment>
<evidence type="ECO:0000256" key="2">
    <source>
        <dbReference type="ARBA" id="ARBA00004667"/>
    </source>
</evidence>
<dbReference type="CDD" id="cd00773">
    <property type="entry name" value="HisRS-like_core"/>
    <property type="match status" value="1"/>
</dbReference>
<comment type="subunit">
    <text evidence="4 8">Heteromultimer composed of HisG and HisZ subunits.</text>
</comment>
<evidence type="ECO:0000256" key="5">
    <source>
        <dbReference type="ARBA" id="ARBA00020397"/>
    </source>
</evidence>
<comment type="miscellaneous">
    <text evidence="8">This function is generally fulfilled by the C-terminal part of HisG, which is missing in some bacteria such as this one.</text>
</comment>
<dbReference type="RefSeq" id="WP_192868248.1">
    <property type="nucleotide sequence ID" value="NZ_BDGJ01000181.1"/>
</dbReference>
<keyword evidence="8" id="KW-0368">Histidine biosynthesis</keyword>
<dbReference type="GO" id="GO:0000105">
    <property type="term" value="P:L-histidine biosynthetic process"/>
    <property type="evidence" value="ECO:0007669"/>
    <property type="project" value="UniProtKB-UniRule"/>
</dbReference>
<dbReference type="GO" id="GO:0005737">
    <property type="term" value="C:cytoplasm"/>
    <property type="evidence" value="ECO:0007669"/>
    <property type="project" value="UniProtKB-SubCell"/>
</dbReference>
<feature type="binding site" evidence="9">
    <location>
        <position position="127"/>
    </location>
    <ligand>
        <name>L-histidine</name>
        <dbReference type="ChEBI" id="CHEBI:57595"/>
    </ligand>
</feature>
<feature type="binding site" evidence="9">
    <location>
        <position position="272"/>
    </location>
    <ligand>
        <name>L-histidine</name>
        <dbReference type="ChEBI" id="CHEBI:57595"/>
    </ligand>
</feature>
<protein>
    <recommendedName>
        <fullName evidence="5 8">ATP phosphoribosyltransferase regulatory subunit</fullName>
    </recommendedName>
</protein>
<feature type="binding site" evidence="9">
    <location>
        <begin position="83"/>
        <end position="85"/>
    </location>
    <ligand>
        <name>L-histidine</name>
        <dbReference type="ChEBI" id="CHEBI:57595"/>
    </ligand>
</feature>
<evidence type="ECO:0000313" key="11">
    <source>
        <dbReference type="EMBL" id="GAW93900.1"/>
    </source>
</evidence>
<dbReference type="PANTHER" id="PTHR43707:SF1">
    <property type="entry name" value="HISTIDINE--TRNA LIGASE, MITOCHONDRIAL-RELATED"/>
    <property type="match status" value="1"/>
</dbReference>
<evidence type="ECO:0000256" key="8">
    <source>
        <dbReference type="HAMAP-Rule" id="MF_00125"/>
    </source>
</evidence>
<dbReference type="HAMAP" id="MF_00125">
    <property type="entry name" value="HisZ"/>
    <property type="match status" value="1"/>
</dbReference>
<dbReference type="Pfam" id="PF13393">
    <property type="entry name" value="tRNA-synt_His"/>
    <property type="match status" value="1"/>
</dbReference>
<dbReference type="InterPro" id="IPR006195">
    <property type="entry name" value="aa-tRNA-synth_II"/>
</dbReference>
<dbReference type="UniPathway" id="UPA00031">
    <property type="reaction ID" value="UER00006"/>
</dbReference>
<dbReference type="GO" id="GO:0004821">
    <property type="term" value="F:histidine-tRNA ligase activity"/>
    <property type="evidence" value="ECO:0007669"/>
    <property type="project" value="UniProtKB-UniRule"/>
</dbReference>
<gene>
    <name evidence="8" type="primary">hisZ</name>
    <name evidence="11" type="ORF">KKC1_30230</name>
</gene>
<evidence type="ECO:0000256" key="3">
    <source>
        <dbReference type="ARBA" id="ARBA00005539"/>
    </source>
</evidence>
<dbReference type="InterPro" id="IPR004517">
    <property type="entry name" value="HisZ"/>
</dbReference>
<accession>A0A1Z5HX95</accession>
<dbReference type="Gene3D" id="3.30.930.10">
    <property type="entry name" value="Bira Bifunctional Protein, Domain 2"/>
    <property type="match status" value="1"/>
</dbReference>
<feature type="binding site" evidence="9">
    <location>
        <position position="113"/>
    </location>
    <ligand>
        <name>L-histidine</name>
        <dbReference type="ChEBI" id="CHEBI:57595"/>
    </ligand>
</feature>
<sequence>MTERRKILELPVGVKDFLPEEARAKRQMENDLAELFRRWGYREVVTPTFEYYQTLTPNGWNGEEDYLFKFIDRQGRILALRYDMTMPIARLVSMRLRSEPLPLRLYYLANVFRYETPQAGRQREFYQAGVELIGARGPAADAEVIALAVEALEATGLPDFKVGIGQVEVIKGILEDIALPSEGIRSIKQAIARKDHVGLEQALEQYGVSEQDRRLLITVSNLHGSIEVLDRAFELVESERARKALQELRQVFEVLEGYGVSGRIFLDLGILRDFDYYTGTVFEGYVAGLGFPICGGGRYDHLLGKFGYACPATGFALGVERVMMALKNIDREKPTGIRYLVCGSPYGKVLEKARELREKGYSVEVDLLGLSPEEIADYAKKRGIGEVIWVGEEAN</sequence>
<dbReference type="InterPro" id="IPR045864">
    <property type="entry name" value="aa-tRNA-synth_II/BPL/LPL"/>
</dbReference>
<keyword evidence="11" id="KW-0030">Aminoacyl-tRNA synthetase</keyword>
<feature type="domain" description="Aminoacyl-transfer RNA synthetases class-II family profile" evidence="10">
    <location>
        <begin position="1"/>
        <end position="334"/>
    </location>
</feature>
<evidence type="ECO:0000256" key="9">
    <source>
        <dbReference type="PIRSR" id="PIRSR001549-1"/>
    </source>
</evidence>
<comment type="pathway">
    <text evidence="2 8">Amino-acid biosynthesis; L-histidine biosynthesis; L-histidine from 5-phospho-alpha-D-ribose 1-diphosphate: step 1/9.</text>
</comment>